<sequence length="459" mass="52652">MKLIYTVISVFIVQLCSAQVFYADDFIKMVRSNHPLAKQAQIGVQKAQADLLSAKGGFDPLIGMDASRKTFDGKNYYFYTNPEIKIPTWIGADIKAGIENNGGQLLSSEISAGQTSYLGVSLPVAKGLLLDKRRATLQQARVLREQSEQEQLNAVNNLLFDAYQSYWQWAGRYQLYRIYSRFVGIAQDRFRLIKIGFENGERASVDTIEALTQVQQFQLSQNEALLQLTNSTLELSNYLWDEKDSVALLSPSLIPDTTGFSKFVLMPDEQAIVQQALTFNPQLRIYDFKLNALEIERKLKQQNLLPSINLKANLLNKGYNVFKGWNSALFQNNYAWGIDFKLPIFIREGRGEYKKSVLKIKETNYELSLKRRETENKLRSYLNETKQLQQQVIISEQAYKNFQAILNAEYLKFRNGESSLFLINSRENKVIETAEKLVGLRIKYLKSRYAIDWSAGLLR</sequence>
<keyword evidence="7" id="KW-0998">Cell outer membrane</keyword>
<name>A0A4R6J306_9BACT</name>
<comment type="subcellular location">
    <subcellularLocation>
        <location evidence="1">Cell outer membrane</location>
    </subcellularLocation>
</comment>
<accession>A0A4R6J306</accession>
<evidence type="ECO:0000256" key="6">
    <source>
        <dbReference type="ARBA" id="ARBA00023136"/>
    </source>
</evidence>
<evidence type="ECO:0000256" key="4">
    <source>
        <dbReference type="ARBA" id="ARBA00022452"/>
    </source>
</evidence>
<evidence type="ECO:0000256" key="5">
    <source>
        <dbReference type="ARBA" id="ARBA00022692"/>
    </source>
</evidence>
<keyword evidence="6" id="KW-0472">Membrane</keyword>
<evidence type="ECO:0000256" key="3">
    <source>
        <dbReference type="ARBA" id="ARBA00022448"/>
    </source>
</evidence>
<dbReference type="Gene3D" id="1.20.1600.10">
    <property type="entry name" value="Outer membrane efflux proteins (OEP)"/>
    <property type="match status" value="1"/>
</dbReference>
<dbReference type="EMBL" id="SNWP01000010">
    <property type="protein sequence ID" value="TDO29171.1"/>
    <property type="molecule type" value="Genomic_DNA"/>
</dbReference>
<keyword evidence="9" id="KW-1185">Reference proteome</keyword>
<comment type="similarity">
    <text evidence="2">Belongs to the outer membrane factor (OMF) (TC 1.B.17) family.</text>
</comment>
<dbReference type="AlphaFoldDB" id="A0A4R6J306"/>
<keyword evidence="3" id="KW-0813">Transport</keyword>
<dbReference type="GO" id="GO:1990281">
    <property type="term" value="C:efflux pump complex"/>
    <property type="evidence" value="ECO:0007669"/>
    <property type="project" value="TreeGrafter"/>
</dbReference>
<dbReference type="SUPFAM" id="SSF56954">
    <property type="entry name" value="Outer membrane efflux proteins (OEP)"/>
    <property type="match status" value="1"/>
</dbReference>
<dbReference type="InterPro" id="IPR003423">
    <property type="entry name" value="OMP_efflux"/>
</dbReference>
<dbReference type="OrthoDB" id="581172at2"/>
<dbReference type="GO" id="GO:0009279">
    <property type="term" value="C:cell outer membrane"/>
    <property type="evidence" value="ECO:0007669"/>
    <property type="project" value="UniProtKB-SubCell"/>
</dbReference>
<dbReference type="RefSeq" id="WP_133473775.1">
    <property type="nucleotide sequence ID" value="NZ_SNWP01000010.1"/>
</dbReference>
<comment type="caution">
    <text evidence="8">The sequence shown here is derived from an EMBL/GenBank/DDBJ whole genome shotgun (WGS) entry which is preliminary data.</text>
</comment>
<dbReference type="Pfam" id="PF02321">
    <property type="entry name" value="OEP"/>
    <property type="match status" value="2"/>
</dbReference>
<keyword evidence="5" id="KW-0812">Transmembrane</keyword>
<protein>
    <submittedName>
        <fullName evidence="8">Outer membrane protein TolC</fullName>
    </submittedName>
</protein>
<organism evidence="8 9">
    <name type="scientific">Sediminibacterium goheungense</name>
    <dbReference type="NCBI Taxonomy" id="1086393"/>
    <lineage>
        <taxon>Bacteria</taxon>
        <taxon>Pseudomonadati</taxon>
        <taxon>Bacteroidota</taxon>
        <taxon>Chitinophagia</taxon>
        <taxon>Chitinophagales</taxon>
        <taxon>Chitinophagaceae</taxon>
        <taxon>Sediminibacterium</taxon>
    </lineage>
</organism>
<gene>
    <name evidence="8" type="ORF">BC659_1254</name>
</gene>
<dbReference type="GO" id="GO:0015288">
    <property type="term" value="F:porin activity"/>
    <property type="evidence" value="ECO:0007669"/>
    <property type="project" value="TreeGrafter"/>
</dbReference>
<proteinExistence type="inferred from homology"/>
<evidence type="ECO:0000313" key="8">
    <source>
        <dbReference type="EMBL" id="TDO29171.1"/>
    </source>
</evidence>
<dbReference type="Proteomes" id="UP000295741">
    <property type="component" value="Unassembled WGS sequence"/>
</dbReference>
<evidence type="ECO:0000256" key="1">
    <source>
        <dbReference type="ARBA" id="ARBA00004442"/>
    </source>
</evidence>
<dbReference type="GO" id="GO:0015562">
    <property type="term" value="F:efflux transmembrane transporter activity"/>
    <property type="evidence" value="ECO:0007669"/>
    <property type="project" value="InterPro"/>
</dbReference>
<keyword evidence="4" id="KW-1134">Transmembrane beta strand</keyword>
<evidence type="ECO:0000256" key="7">
    <source>
        <dbReference type="ARBA" id="ARBA00023237"/>
    </source>
</evidence>
<dbReference type="InterPro" id="IPR051906">
    <property type="entry name" value="TolC-like"/>
</dbReference>
<evidence type="ECO:0000313" key="9">
    <source>
        <dbReference type="Proteomes" id="UP000295741"/>
    </source>
</evidence>
<dbReference type="PANTHER" id="PTHR30026:SF20">
    <property type="entry name" value="OUTER MEMBRANE PROTEIN TOLC"/>
    <property type="match status" value="1"/>
</dbReference>
<dbReference type="PANTHER" id="PTHR30026">
    <property type="entry name" value="OUTER MEMBRANE PROTEIN TOLC"/>
    <property type="match status" value="1"/>
</dbReference>
<evidence type="ECO:0000256" key="2">
    <source>
        <dbReference type="ARBA" id="ARBA00007613"/>
    </source>
</evidence>
<reference evidence="8 9" key="1">
    <citation type="submission" date="2019-03" db="EMBL/GenBank/DDBJ databases">
        <title>Genomic Encyclopedia of Archaeal and Bacterial Type Strains, Phase II (KMG-II): from individual species to whole genera.</title>
        <authorList>
            <person name="Goeker M."/>
        </authorList>
    </citation>
    <scope>NUCLEOTIDE SEQUENCE [LARGE SCALE GENOMIC DNA]</scope>
    <source>
        <strain evidence="8 9">DSM 28323</strain>
    </source>
</reference>